<feature type="compositionally biased region" description="Low complexity" evidence="1">
    <location>
        <begin position="217"/>
        <end position="237"/>
    </location>
</feature>
<protein>
    <recommendedName>
        <fullName evidence="4">DUF1720 domain-containing protein</fullName>
    </recommendedName>
</protein>
<feature type="compositionally biased region" description="Low complexity" evidence="1">
    <location>
        <begin position="73"/>
        <end position="117"/>
    </location>
</feature>
<evidence type="ECO:0000313" key="2">
    <source>
        <dbReference type="EMBL" id="TDL25873.1"/>
    </source>
</evidence>
<dbReference type="OrthoDB" id="3253876at2759"/>
<keyword evidence="3" id="KW-1185">Reference proteome</keyword>
<sequence>MYQPPELSNNPFLSTPSNPHTRFPDINTIEGSGPGPSGYNGGGGSGVSPMMSGSPYYGGSPSPAGYNTGLGYASPQQAQQMTMAAQSPGYPYAQQPQQQPQQQQGYASPYPGAASPYGSGGGMSQMGLSPMGMGSPTASSFGAAGYSNGMGMGMQSPYGQQQQQPGYGMGGGYGGLQAMQTGYFGGPGGQGGMGQQQQMGQYLSEFDPYGGQQNHPTPTGSTTASTTSTTSSSFSSTGLGPNGTPHPREYIRTHKLELEKWDTYAWKQCLNAFDELEKAWARRKGVVAMQVQQGAGSYYTPPQEMARLNGMQKEAESNIDTVAAARIQMQEVLSGYRHSGDFASKSRVRESTNAALQGLPDWPPS</sequence>
<evidence type="ECO:0000313" key="3">
    <source>
        <dbReference type="Proteomes" id="UP000294933"/>
    </source>
</evidence>
<accession>A0A4Y7QDU9</accession>
<reference evidence="2 3" key="1">
    <citation type="submission" date="2018-06" db="EMBL/GenBank/DDBJ databases">
        <title>A transcriptomic atlas of mushroom development highlights an independent origin of complex multicellularity.</title>
        <authorList>
            <consortium name="DOE Joint Genome Institute"/>
            <person name="Krizsan K."/>
            <person name="Almasi E."/>
            <person name="Merenyi Z."/>
            <person name="Sahu N."/>
            <person name="Viragh M."/>
            <person name="Koszo T."/>
            <person name="Mondo S."/>
            <person name="Kiss B."/>
            <person name="Balint B."/>
            <person name="Kues U."/>
            <person name="Barry K."/>
            <person name="Hegedus J.C."/>
            <person name="Henrissat B."/>
            <person name="Johnson J."/>
            <person name="Lipzen A."/>
            <person name="Ohm R."/>
            <person name="Nagy I."/>
            <person name="Pangilinan J."/>
            <person name="Yan J."/>
            <person name="Xiong Y."/>
            <person name="Grigoriev I.V."/>
            <person name="Hibbett D.S."/>
            <person name="Nagy L.G."/>
        </authorList>
    </citation>
    <scope>NUCLEOTIDE SEQUENCE [LARGE SCALE GENOMIC DNA]</scope>
    <source>
        <strain evidence="2 3">SZMC22713</strain>
    </source>
</reference>
<name>A0A4Y7QDU9_9AGAM</name>
<organism evidence="2 3">
    <name type="scientific">Rickenella mellea</name>
    <dbReference type="NCBI Taxonomy" id="50990"/>
    <lineage>
        <taxon>Eukaryota</taxon>
        <taxon>Fungi</taxon>
        <taxon>Dikarya</taxon>
        <taxon>Basidiomycota</taxon>
        <taxon>Agaricomycotina</taxon>
        <taxon>Agaricomycetes</taxon>
        <taxon>Hymenochaetales</taxon>
        <taxon>Rickenellaceae</taxon>
        <taxon>Rickenella</taxon>
    </lineage>
</organism>
<evidence type="ECO:0000256" key="1">
    <source>
        <dbReference type="SAM" id="MobiDB-lite"/>
    </source>
</evidence>
<feature type="region of interest" description="Disordered" evidence="1">
    <location>
        <begin position="1"/>
        <end position="122"/>
    </location>
</feature>
<dbReference type="AlphaFoldDB" id="A0A4Y7QDU9"/>
<feature type="compositionally biased region" description="Polar residues" evidence="1">
    <location>
        <begin position="1"/>
        <end position="20"/>
    </location>
</feature>
<dbReference type="EMBL" id="ML170163">
    <property type="protein sequence ID" value="TDL25873.1"/>
    <property type="molecule type" value="Genomic_DNA"/>
</dbReference>
<dbReference type="STRING" id="50990.A0A4Y7QDU9"/>
<feature type="compositionally biased region" description="Low complexity" evidence="1">
    <location>
        <begin position="47"/>
        <end position="66"/>
    </location>
</feature>
<feature type="region of interest" description="Disordered" evidence="1">
    <location>
        <begin position="343"/>
        <end position="365"/>
    </location>
</feature>
<feature type="region of interest" description="Disordered" evidence="1">
    <location>
        <begin position="205"/>
        <end position="248"/>
    </location>
</feature>
<evidence type="ECO:0008006" key="4">
    <source>
        <dbReference type="Google" id="ProtNLM"/>
    </source>
</evidence>
<proteinExistence type="predicted"/>
<feature type="compositionally biased region" description="Gly residues" evidence="1">
    <location>
        <begin position="32"/>
        <end position="46"/>
    </location>
</feature>
<gene>
    <name evidence="2" type="ORF">BD410DRAFT_610900</name>
</gene>
<dbReference type="VEuPathDB" id="FungiDB:BD410DRAFT_610900"/>
<dbReference type="Proteomes" id="UP000294933">
    <property type="component" value="Unassembled WGS sequence"/>
</dbReference>